<protein>
    <submittedName>
        <fullName evidence="3">Pentatricopeptide repeat-containing protein isoform X1</fullName>
    </submittedName>
</protein>
<dbReference type="PANTHER" id="PTHR24015">
    <property type="entry name" value="OS07G0578800 PROTEIN-RELATED"/>
    <property type="match status" value="1"/>
</dbReference>
<organism evidence="3 4">
    <name type="scientific">Gossypium australe</name>
    <dbReference type="NCBI Taxonomy" id="47621"/>
    <lineage>
        <taxon>Eukaryota</taxon>
        <taxon>Viridiplantae</taxon>
        <taxon>Streptophyta</taxon>
        <taxon>Embryophyta</taxon>
        <taxon>Tracheophyta</taxon>
        <taxon>Spermatophyta</taxon>
        <taxon>Magnoliopsida</taxon>
        <taxon>eudicotyledons</taxon>
        <taxon>Gunneridae</taxon>
        <taxon>Pentapetalae</taxon>
        <taxon>rosids</taxon>
        <taxon>malvids</taxon>
        <taxon>Malvales</taxon>
        <taxon>Malvaceae</taxon>
        <taxon>Malvoideae</taxon>
        <taxon>Gossypium</taxon>
    </lineage>
</organism>
<dbReference type="FunFam" id="1.25.40.10:FF:000285">
    <property type="entry name" value="Pentatricopeptide repeat-containing protein, chloroplastic"/>
    <property type="match status" value="1"/>
</dbReference>
<accession>A0A5B6W2H9</accession>
<feature type="repeat" description="PPR" evidence="2">
    <location>
        <begin position="226"/>
        <end position="260"/>
    </location>
</feature>
<feature type="repeat" description="PPR" evidence="2">
    <location>
        <begin position="566"/>
        <end position="601"/>
    </location>
</feature>
<feature type="repeat" description="PPR" evidence="2">
    <location>
        <begin position="327"/>
        <end position="361"/>
    </location>
</feature>
<reference evidence="4" key="1">
    <citation type="journal article" date="2019" name="Plant Biotechnol. J.">
        <title>Genome sequencing of the Australian wild diploid species Gossypium australe highlights disease resistance and delayed gland morphogenesis.</title>
        <authorList>
            <person name="Cai Y."/>
            <person name="Cai X."/>
            <person name="Wang Q."/>
            <person name="Wang P."/>
            <person name="Zhang Y."/>
            <person name="Cai C."/>
            <person name="Xu Y."/>
            <person name="Wang K."/>
            <person name="Zhou Z."/>
            <person name="Wang C."/>
            <person name="Geng S."/>
            <person name="Li B."/>
            <person name="Dong Q."/>
            <person name="Hou Y."/>
            <person name="Wang H."/>
            <person name="Ai P."/>
            <person name="Liu Z."/>
            <person name="Yi F."/>
            <person name="Sun M."/>
            <person name="An G."/>
            <person name="Cheng J."/>
            <person name="Zhang Y."/>
            <person name="Shi Q."/>
            <person name="Xie Y."/>
            <person name="Shi X."/>
            <person name="Chang Y."/>
            <person name="Huang F."/>
            <person name="Chen Y."/>
            <person name="Hong S."/>
            <person name="Mi L."/>
            <person name="Sun Q."/>
            <person name="Zhang L."/>
            <person name="Zhou B."/>
            <person name="Peng R."/>
            <person name="Zhang X."/>
            <person name="Liu F."/>
        </authorList>
    </citation>
    <scope>NUCLEOTIDE SEQUENCE [LARGE SCALE GENOMIC DNA]</scope>
    <source>
        <strain evidence="4">cv. PA1801</strain>
    </source>
</reference>
<dbReference type="InterPro" id="IPR011990">
    <property type="entry name" value="TPR-like_helical_dom_sf"/>
</dbReference>
<dbReference type="EMBL" id="SMMG02000005">
    <property type="protein sequence ID" value="KAA3475424.1"/>
    <property type="molecule type" value="Genomic_DNA"/>
</dbReference>
<dbReference type="NCBIfam" id="TIGR00756">
    <property type="entry name" value="PPR"/>
    <property type="match status" value="7"/>
</dbReference>
<keyword evidence="1" id="KW-0677">Repeat</keyword>
<dbReference type="InterPro" id="IPR046848">
    <property type="entry name" value="E_motif"/>
</dbReference>
<comment type="caution">
    <text evidence="3">The sequence shown here is derived from an EMBL/GenBank/DDBJ whole genome shotgun (WGS) entry which is preliminary data.</text>
</comment>
<evidence type="ECO:0000256" key="1">
    <source>
        <dbReference type="ARBA" id="ARBA00022737"/>
    </source>
</evidence>
<dbReference type="PROSITE" id="PS51375">
    <property type="entry name" value="PPR"/>
    <property type="match status" value="6"/>
</dbReference>
<dbReference type="GO" id="GO:0009451">
    <property type="term" value="P:RNA modification"/>
    <property type="evidence" value="ECO:0007669"/>
    <property type="project" value="InterPro"/>
</dbReference>
<feature type="repeat" description="PPR" evidence="2">
    <location>
        <begin position="124"/>
        <end position="158"/>
    </location>
</feature>
<gene>
    <name evidence="3" type="ORF">EPI10_025608</name>
</gene>
<evidence type="ECO:0000313" key="4">
    <source>
        <dbReference type="Proteomes" id="UP000325315"/>
    </source>
</evidence>
<proteinExistence type="predicted"/>
<dbReference type="GO" id="GO:0003723">
    <property type="term" value="F:RNA binding"/>
    <property type="evidence" value="ECO:0007669"/>
    <property type="project" value="InterPro"/>
</dbReference>
<dbReference type="AlphaFoldDB" id="A0A5B6W2H9"/>
<dbReference type="Pfam" id="PF20431">
    <property type="entry name" value="E_motif"/>
    <property type="match status" value="1"/>
</dbReference>
<dbReference type="InterPro" id="IPR002885">
    <property type="entry name" value="PPR_rpt"/>
</dbReference>
<dbReference type="FunFam" id="1.25.40.10:FF:000090">
    <property type="entry name" value="Pentatricopeptide repeat-containing protein, chloroplastic"/>
    <property type="match status" value="1"/>
</dbReference>
<dbReference type="FunFam" id="1.25.40.10:FF:000344">
    <property type="entry name" value="Pentatricopeptide repeat-containing protein"/>
    <property type="match status" value="1"/>
</dbReference>
<evidence type="ECO:0000256" key="2">
    <source>
        <dbReference type="PROSITE-ProRule" id="PRU00708"/>
    </source>
</evidence>
<name>A0A5B6W2H9_9ROSI</name>
<dbReference type="FunFam" id="1.25.40.10:FF:000436">
    <property type="entry name" value="Pentatricopeptide repeat-containing protein At5g39350 family"/>
    <property type="match status" value="1"/>
</dbReference>
<dbReference type="Pfam" id="PF01535">
    <property type="entry name" value="PPR"/>
    <property type="match status" value="5"/>
</dbReference>
<sequence length="725" mass="81134">MQEEALRWLIWKDLINYKNPTQSLVSNEDAKHTFPDKEKGVVLAEKPDLMNGQSLVLSKGKQCKSLLKHYIAAKSLTKTTQLHALIITSGLLSPHLCSDLSCSYACCGRIDTARKLFDEIPHPTLFSYNMMLKMYTKNGFYLETLNLFLEMVNSGKCMADNYTFPFVFKAIGEEKLVDFGRVVHRRVLMGGFEKDSFVMNSLLAMYMNCGKKEEGGKVFDSMLKPNVVSWNSMISGYFKNGRAKEALGIFNKMMDDEVVVDCATVVSVLPVCGFLKELEVGRRVHELVKEKGWEKEVVVRNALVDMFAKCGSMEEARLVFDGMVQRDVVTWTSLINVYISNGDLRAALRLCFLMVHEGVKPNSVTLASLLSACGESNNLMDGRCLHGWAIRQKLESDVMVETSLIDMYAKCNRFDLSFQVFKRTSKRKTVPWNAILAGCIHNRLGNEAIKLFKEMLIEGVKPDGATLKSFLPAYAIHADLQQAMNIHSYLVRSGLLSNSEIATAVVDIYSKCGHLESAHKIFSGIPDKNKDIYLWSVIIAGYGAHGHGEIAVSLFKEMVRAGVKPNEVTFTSVLHACSHAGLVDEGLDLFKFMLVNHQISPEDDHYTCIVDLLGRSGRLDEAYDIIRTMPYAPSHAVWGALLGACVIHENAELGEKAAKRLFGLEPENTGNYVLMAKIYSAVGRWKDAENMRRIINDIGLRKAPAHSLIQSKMEAKLNQENLILF</sequence>
<keyword evidence="4" id="KW-1185">Reference proteome</keyword>
<dbReference type="Gene3D" id="1.25.40.10">
    <property type="entry name" value="Tetratricopeptide repeat domain"/>
    <property type="match status" value="5"/>
</dbReference>
<dbReference type="OrthoDB" id="185373at2759"/>
<feature type="repeat" description="PPR" evidence="2">
    <location>
        <begin position="531"/>
        <end position="565"/>
    </location>
</feature>
<dbReference type="Proteomes" id="UP000325315">
    <property type="component" value="Unassembled WGS sequence"/>
</dbReference>
<dbReference type="Pfam" id="PF13041">
    <property type="entry name" value="PPR_2"/>
    <property type="match status" value="4"/>
</dbReference>
<feature type="repeat" description="PPR" evidence="2">
    <location>
        <begin position="428"/>
        <end position="462"/>
    </location>
</feature>
<dbReference type="InterPro" id="IPR046960">
    <property type="entry name" value="PPR_At4g14850-like_plant"/>
</dbReference>
<dbReference type="PANTHER" id="PTHR24015:SF1992">
    <property type="entry name" value="PENTATRICOPEPTIDE REPEAT-CONTAINING PROTEIN"/>
    <property type="match status" value="1"/>
</dbReference>
<evidence type="ECO:0000313" key="3">
    <source>
        <dbReference type="EMBL" id="KAA3475424.1"/>
    </source>
</evidence>